<gene>
    <name evidence="2" type="ordered locus">LGAS_1764</name>
</gene>
<dbReference type="PANTHER" id="PTHR30283">
    <property type="entry name" value="PEROXIDE STRESS RESPONSE PROTEIN YAAA"/>
    <property type="match status" value="1"/>
</dbReference>
<evidence type="ECO:0000313" key="3">
    <source>
        <dbReference type="Proteomes" id="UP000000664"/>
    </source>
</evidence>
<reference evidence="2 3" key="1">
    <citation type="journal article" date="2006" name="Proc. Natl. Acad. Sci. U.S.A.">
        <title>Comparative genomics of the lactic acid bacteria.</title>
        <authorList>
            <person name="Makarova K."/>
            <person name="Slesarev A."/>
            <person name="Wolf Y."/>
            <person name="Sorokin A."/>
            <person name="Mirkin B."/>
            <person name="Koonin E."/>
            <person name="Pavlov A."/>
            <person name="Pavlova N."/>
            <person name="Karamychev V."/>
            <person name="Polouchine N."/>
            <person name="Shakhova V."/>
            <person name="Grigoriev I."/>
            <person name="Lou Y."/>
            <person name="Rohksar D."/>
            <person name="Lucas S."/>
            <person name="Huang K."/>
            <person name="Goodstein D.M."/>
            <person name="Hawkins T."/>
            <person name="Plengvidhya V."/>
            <person name="Welker D."/>
            <person name="Hughes J."/>
            <person name="Goh Y."/>
            <person name="Benson A."/>
            <person name="Baldwin K."/>
            <person name="Lee J.H."/>
            <person name="Diaz-Muniz I."/>
            <person name="Dosti B."/>
            <person name="Smeianov V."/>
            <person name="Wechter W."/>
            <person name="Barabote R."/>
            <person name="Lorca G."/>
            <person name="Altermann E."/>
            <person name="Barrangou R."/>
            <person name="Ganesan B."/>
            <person name="Xie Y."/>
            <person name="Rawsthorne H."/>
            <person name="Tamir D."/>
            <person name="Parker C."/>
            <person name="Breidt F."/>
            <person name="Broadbent J."/>
            <person name="Hutkins R."/>
            <person name="O'Sullivan D."/>
            <person name="Steele J."/>
            <person name="Unlu G."/>
            <person name="Saier M."/>
            <person name="Klaenhammer T."/>
            <person name="Richardson P."/>
            <person name="Kozyavkin S."/>
            <person name="Weimer B."/>
            <person name="Mills D."/>
        </authorList>
    </citation>
    <scope>NUCLEOTIDE SEQUENCE [LARGE SCALE GENOMIC DNA]</scope>
    <source>
        <strain evidence="3">ATCC 33323 / DSM 20243 / BCRC 14619 / CIP 102991 / JCM 1131 / KCTC 3163 / NCIMB 11718 / NCTC 13722 / AM63</strain>
    </source>
</reference>
<dbReference type="EMBL" id="CP000413">
    <property type="protein sequence ID" value="ABJ61052.1"/>
    <property type="molecule type" value="Genomic_DNA"/>
</dbReference>
<proteinExistence type="inferred from homology"/>
<name>A0A805YVS3_LACGA</name>
<evidence type="ECO:0000313" key="2">
    <source>
        <dbReference type="EMBL" id="ABJ61052.1"/>
    </source>
</evidence>
<dbReference type="Pfam" id="PF03883">
    <property type="entry name" value="H2O2_YaaD"/>
    <property type="match status" value="1"/>
</dbReference>
<dbReference type="GO" id="GO:0005829">
    <property type="term" value="C:cytosol"/>
    <property type="evidence" value="ECO:0007669"/>
    <property type="project" value="TreeGrafter"/>
</dbReference>
<dbReference type="NCBIfam" id="NF002543">
    <property type="entry name" value="PRK02101.1-4"/>
    <property type="match status" value="1"/>
</dbReference>
<dbReference type="GO" id="GO:0033194">
    <property type="term" value="P:response to hydroperoxide"/>
    <property type="evidence" value="ECO:0007669"/>
    <property type="project" value="TreeGrafter"/>
</dbReference>
<dbReference type="KEGG" id="lga:LGAS_1764"/>
<organism evidence="2 3">
    <name type="scientific">Lactobacillus gasseri (strain ATCC 33323 / DSM 20243 / BCRC 14619 / CIP 102991 / JCM 1131 / KCTC 3163 / NCIMB 11718 / NCTC 13722 / AM63)</name>
    <dbReference type="NCBI Taxonomy" id="324831"/>
    <lineage>
        <taxon>Bacteria</taxon>
        <taxon>Bacillati</taxon>
        <taxon>Bacillota</taxon>
        <taxon>Bacilli</taxon>
        <taxon>Lactobacillales</taxon>
        <taxon>Lactobacillaceae</taxon>
        <taxon>Lactobacillus</taxon>
    </lineage>
</organism>
<sequence length="256" mass="29982">MWLLMSDKIKIIIAPAKKMKVDQDTFLVRSKPAFLDKTQELLDFLKTRNFDQLQNLWKANDNIVRTNQSNLLTSKLDKKLTPAILAFSGIQYQYLAGDVLPQEGLDYLQDHLRILSGFYGILRPFDGIIPYRLELKTQMTGFKDYSLYHFWEDLPYQELFTNVKTVINLASLEYSRLISPYLKEGQKMITIKFLENKNGKWRQSATHAKMARGEMVRFMAKEQINDPEDLKKFSDFGYLFSAADSSEENYIFKKRL</sequence>
<evidence type="ECO:0000256" key="1">
    <source>
        <dbReference type="HAMAP-Rule" id="MF_00652"/>
    </source>
</evidence>
<protein>
    <recommendedName>
        <fullName evidence="1">UPF0246 protein LGAS_1764</fullName>
    </recommendedName>
</protein>
<accession>A0A805YVS3</accession>
<dbReference type="InterPro" id="IPR005583">
    <property type="entry name" value="YaaA"/>
</dbReference>
<comment type="similarity">
    <text evidence="1">Belongs to the UPF0246 family.</text>
</comment>
<dbReference type="AlphaFoldDB" id="A0A805YVS3"/>
<dbReference type="PANTHER" id="PTHR30283:SF4">
    <property type="entry name" value="PEROXIDE STRESS RESISTANCE PROTEIN YAAA"/>
    <property type="match status" value="1"/>
</dbReference>
<dbReference type="HAMAP" id="MF_00652">
    <property type="entry name" value="UPF0246"/>
    <property type="match status" value="1"/>
</dbReference>
<dbReference type="Proteomes" id="UP000000664">
    <property type="component" value="Chromosome"/>
</dbReference>